<keyword evidence="2" id="KW-0614">Plasmid</keyword>
<geneLocation type="plasmid" evidence="2 3">
    <name>pDRET01</name>
</geneLocation>
<gene>
    <name evidence="2" type="ORF">Dret_2516</name>
</gene>
<dbReference type="EMBL" id="CP001735">
    <property type="protein sequence ID" value="ACV69796.1"/>
    <property type="molecule type" value="Genomic_DNA"/>
</dbReference>
<keyword evidence="1" id="KW-1133">Transmembrane helix</keyword>
<evidence type="ECO:0000313" key="2">
    <source>
        <dbReference type="EMBL" id="ACV69796.1"/>
    </source>
</evidence>
<dbReference type="Proteomes" id="UP000001052">
    <property type="component" value="Plasmid pDRET01"/>
</dbReference>
<proteinExistence type="predicted"/>
<dbReference type="KEGG" id="drt:Dret_2516"/>
<accession>C8X5U9</accession>
<evidence type="ECO:0000313" key="3">
    <source>
        <dbReference type="Proteomes" id="UP000001052"/>
    </source>
</evidence>
<protein>
    <submittedName>
        <fullName evidence="2">Uncharacterized protein</fullName>
    </submittedName>
</protein>
<keyword evidence="1" id="KW-0472">Membrane</keyword>
<sequence length="70" mass="8368">MGRCAKGCHNEPHIFCSGFENFHTMHRRDFYIQFLNLYSAGDFHALSYIYYFKIYKHSNLCKLKKAKKVV</sequence>
<dbReference type="AlphaFoldDB" id="C8X5U9"/>
<reference evidence="2 3" key="1">
    <citation type="journal article" date="2010" name="Stand. Genomic Sci.">
        <title>Complete genome sequence of Desulfohalobium retbaense type strain (HR(100)).</title>
        <authorList>
            <person name="Spring S."/>
            <person name="Nolan M."/>
            <person name="Lapidus A."/>
            <person name="Glavina Del Rio T."/>
            <person name="Copeland A."/>
            <person name="Tice H."/>
            <person name="Cheng J.F."/>
            <person name="Lucas S."/>
            <person name="Land M."/>
            <person name="Chen F."/>
            <person name="Bruce D."/>
            <person name="Goodwin L."/>
            <person name="Pitluck S."/>
            <person name="Ivanova N."/>
            <person name="Mavromatis K."/>
            <person name="Mikhailova N."/>
            <person name="Pati A."/>
            <person name="Chen A."/>
            <person name="Palaniappan K."/>
            <person name="Hauser L."/>
            <person name="Chang Y.J."/>
            <person name="Jeffries C.D."/>
            <person name="Munk C."/>
            <person name="Kiss H."/>
            <person name="Chain P."/>
            <person name="Han C."/>
            <person name="Brettin T."/>
            <person name="Detter J.C."/>
            <person name="Schuler E."/>
            <person name="Goker M."/>
            <person name="Rohde M."/>
            <person name="Bristow J."/>
            <person name="Eisen J.A."/>
            <person name="Markowitz V."/>
            <person name="Hugenholtz P."/>
            <person name="Kyrpides N.C."/>
            <person name="Klenk H.P."/>
        </authorList>
    </citation>
    <scope>NUCLEOTIDE SEQUENCE [LARGE SCALE GENOMIC DNA]</scope>
    <source>
        <strain evidence="2 3">DSM 5692</strain>
        <plasmid evidence="3">Plasmid pDRET01</plasmid>
    </source>
</reference>
<dbReference type="HOGENOM" id="CLU_2751253_0_0_7"/>
<evidence type="ECO:0000256" key="1">
    <source>
        <dbReference type="SAM" id="Phobius"/>
    </source>
</evidence>
<organism evidence="2 3">
    <name type="scientific">Desulfohalobium retbaense (strain ATCC 49708 / DSM 5692 / JCM 16813 / HR100)</name>
    <dbReference type="NCBI Taxonomy" id="485915"/>
    <lineage>
        <taxon>Bacteria</taxon>
        <taxon>Pseudomonadati</taxon>
        <taxon>Thermodesulfobacteriota</taxon>
        <taxon>Desulfovibrionia</taxon>
        <taxon>Desulfovibrionales</taxon>
        <taxon>Desulfohalobiaceae</taxon>
        <taxon>Desulfohalobium</taxon>
    </lineage>
</organism>
<name>C8X5U9_DESRD</name>
<keyword evidence="3" id="KW-1185">Reference proteome</keyword>
<feature type="transmembrane region" description="Helical" evidence="1">
    <location>
        <begin position="30"/>
        <end position="52"/>
    </location>
</feature>
<keyword evidence="1" id="KW-0812">Transmembrane</keyword>